<organism evidence="4 5">
    <name type="scientific">Ostreococcus lucimarinus (strain CCE9901)</name>
    <dbReference type="NCBI Taxonomy" id="436017"/>
    <lineage>
        <taxon>Eukaryota</taxon>
        <taxon>Viridiplantae</taxon>
        <taxon>Chlorophyta</taxon>
        <taxon>Mamiellophyceae</taxon>
        <taxon>Mamiellales</taxon>
        <taxon>Bathycoccaceae</taxon>
        <taxon>Ostreococcus</taxon>
    </lineage>
</organism>
<dbReference type="eggNOG" id="ENOG502RY32">
    <property type="taxonomic scope" value="Eukaryota"/>
</dbReference>
<accession>A4S4C5</accession>
<name>A4S4C5_OSTLU</name>
<dbReference type="PANTHER" id="PTHR15074:SF0">
    <property type="entry name" value="METHYL-CPG-BINDING DOMAIN PROTEIN 4-LIKE PROTEIN"/>
    <property type="match status" value="1"/>
</dbReference>
<dbReference type="OrthoDB" id="10265068at2759"/>
<feature type="region of interest" description="Disordered" evidence="3">
    <location>
        <begin position="799"/>
        <end position="833"/>
    </location>
</feature>
<evidence type="ECO:0000313" key="4">
    <source>
        <dbReference type="EMBL" id="ABO98538.1"/>
    </source>
</evidence>
<dbReference type="PANTHER" id="PTHR15074">
    <property type="entry name" value="METHYL-CPG-BINDING PROTEIN"/>
    <property type="match status" value="1"/>
</dbReference>
<feature type="region of interest" description="Disordered" evidence="3">
    <location>
        <begin position="443"/>
        <end position="484"/>
    </location>
</feature>
<dbReference type="Gene3D" id="1.10.340.30">
    <property type="entry name" value="Hypothetical protein, domain 2"/>
    <property type="match status" value="1"/>
</dbReference>
<dbReference type="Proteomes" id="UP000001568">
    <property type="component" value="Chromosome 11"/>
</dbReference>
<evidence type="ECO:0000256" key="3">
    <source>
        <dbReference type="SAM" id="MobiDB-lite"/>
    </source>
</evidence>
<dbReference type="AlphaFoldDB" id="A4S4C5"/>
<dbReference type="HOGENOM" id="CLU_300990_0_0_1"/>
<dbReference type="GO" id="GO:0003677">
    <property type="term" value="F:DNA binding"/>
    <property type="evidence" value="ECO:0007669"/>
    <property type="project" value="InterPro"/>
</dbReference>
<keyword evidence="2" id="KW-0539">Nucleus</keyword>
<evidence type="ECO:0000256" key="2">
    <source>
        <dbReference type="ARBA" id="ARBA00023242"/>
    </source>
</evidence>
<dbReference type="Gramene" id="ABO98538">
    <property type="protein sequence ID" value="ABO98538"/>
    <property type="gene ID" value="OSTLU_17228"/>
</dbReference>
<reference evidence="4 5" key="1">
    <citation type="journal article" date="2007" name="Proc. Natl. Acad. Sci. U.S.A.">
        <title>The tiny eukaryote Ostreococcus provides genomic insights into the paradox of plankton speciation.</title>
        <authorList>
            <person name="Palenik B."/>
            <person name="Grimwood J."/>
            <person name="Aerts A."/>
            <person name="Rouze P."/>
            <person name="Salamov A."/>
            <person name="Putnam N."/>
            <person name="Dupont C."/>
            <person name="Jorgensen R."/>
            <person name="Derelle E."/>
            <person name="Rombauts S."/>
            <person name="Zhou K."/>
            <person name="Otillar R."/>
            <person name="Merchant S.S."/>
            <person name="Podell S."/>
            <person name="Gaasterland T."/>
            <person name="Napoli C."/>
            <person name="Gendler K."/>
            <person name="Manuell A."/>
            <person name="Tai V."/>
            <person name="Vallon O."/>
            <person name="Piganeau G."/>
            <person name="Jancek S."/>
            <person name="Heijde M."/>
            <person name="Jabbari K."/>
            <person name="Bowler C."/>
            <person name="Lohr M."/>
            <person name="Robbens S."/>
            <person name="Werner G."/>
            <person name="Dubchak I."/>
            <person name="Pazour G.J."/>
            <person name="Ren Q."/>
            <person name="Paulsen I."/>
            <person name="Delwiche C."/>
            <person name="Schmutz J."/>
            <person name="Rokhsar D."/>
            <person name="Van de Peer Y."/>
            <person name="Moreau H."/>
            <person name="Grigoriev I.V."/>
        </authorList>
    </citation>
    <scope>NUCLEOTIDE SEQUENCE [LARGE SCALE GENOMIC DNA]</scope>
    <source>
        <strain evidence="4 5">CCE9901</strain>
    </source>
</reference>
<dbReference type="SUPFAM" id="SSF48150">
    <property type="entry name" value="DNA-glycosylase"/>
    <property type="match status" value="1"/>
</dbReference>
<dbReference type="GO" id="GO:0005634">
    <property type="term" value="C:nucleus"/>
    <property type="evidence" value="ECO:0007669"/>
    <property type="project" value="UniProtKB-SubCell"/>
</dbReference>
<evidence type="ECO:0000256" key="1">
    <source>
        <dbReference type="ARBA" id="ARBA00004123"/>
    </source>
</evidence>
<dbReference type="RefSeq" id="XP_001420245.1">
    <property type="nucleotide sequence ID" value="XM_001420208.1"/>
</dbReference>
<dbReference type="EMBL" id="CP000591">
    <property type="protein sequence ID" value="ABO98538.1"/>
    <property type="molecule type" value="Genomic_DNA"/>
</dbReference>
<proteinExistence type="predicted"/>
<keyword evidence="5" id="KW-1185">Reference proteome</keyword>
<protein>
    <submittedName>
        <fullName evidence="4">Uncharacterized protein</fullName>
    </submittedName>
</protein>
<dbReference type="KEGG" id="olu:OSTLU_17228"/>
<feature type="compositionally biased region" description="Basic and acidic residues" evidence="3">
    <location>
        <begin position="461"/>
        <end position="484"/>
    </location>
</feature>
<gene>
    <name evidence="4" type="ORF">OSTLU_17228</name>
</gene>
<dbReference type="GO" id="GO:0006281">
    <property type="term" value="P:DNA repair"/>
    <property type="evidence" value="ECO:0007669"/>
    <property type="project" value="InterPro"/>
</dbReference>
<dbReference type="InterPro" id="IPR045138">
    <property type="entry name" value="MeCP2/MBD4"/>
</dbReference>
<dbReference type="GO" id="GO:0003824">
    <property type="term" value="F:catalytic activity"/>
    <property type="evidence" value="ECO:0007669"/>
    <property type="project" value="InterPro"/>
</dbReference>
<dbReference type="GeneID" id="5004314"/>
<dbReference type="STRING" id="436017.A4S4C5"/>
<sequence length="994" mass="110068">MEADDAAAARRRGDDDEAARLYAARLGDARASSTTHVRYALAAKACGRAASDAAAFEATLRQGLERAMREAAEDGVEDVGRDARARAIGGQLALSLCQRGANEDASDLLEFLGYSRRLSEEVLRYAEEGARERAPEDVARVYDDALDARALRFLGDAFARRGASTFWIEHDYYAPETGFFSYVHDVPSRRENKMDAVVDMVKDVASRAFPGVKRARYAEWWAHSRPHTDGHQLHFDSHDEGLGEVRHPICSAVVFVDGCCGGPTLVTNQKDTSAELASRAWLVYPKTGRVAVFNGDYLHGVVPGRVADDGFDPEFASRRRITLMISFWEDTDVHHSWTPAGSARPFPPRDAPGVSWRSRFDFAADDDFAAEAAVGVERTDAKTVAITGTDDDYKLSTRHATLLDAVDAASVALESFFATAKVKNAHEAHERAAHEVLRHFRGTLGTLGTPREETTDAFDDPPEKRTKTEDGEAGKKKKDEEMDAEAREDAIGRAGDVLQNMLRETHRLHVNASCRVNTRAPEVKRARDNLTRIRREARELYKKIDPRGYERDRERVRMMAEETQAALDFKITRFETPPKDLAELRAKCPVMSSTGSPHHLCAHLCYYREYEPARQMYVLRCRAAEANGNAAALDGWRAELAVRPAEDIPAFNRSRADTRGTASGACSLKHLPWMVEFIGPGGERFKDGMDVLNFVAVECDKLSWPRASHGGNGVREARVSEDGLNDQTELLRAALWDEDTDGTAGTTPVRRSFTRIARCVDETRTPLRLAPDPLANENDENDDGEKINESVVLAAANAFDDETPGQTPTKTPLKDQQGGDAAASPPGSGPEPVRHWWAPPLSPFGLLEEILWQDEWKLLVSCMMLNCTTRLQVDRVLWRLFLLAPTAAAAVELGDTHEGLEALERIIAPLGLHRKRTNAFVKLSRDVEAQRAKYGGRIKNVSACHGVGVYAADAHALFVDGVLAGPPRDHALRWYHAWAHERRENAAKSAPKRT</sequence>
<evidence type="ECO:0000313" key="5">
    <source>
        <dbReference type="Proteomes" id="UP000001568"/>
    </source>
</evidence>
<comment type="subcellular location">
    <subcellularLocation>
        <location evidence="1">Nucleus</location>
    </subcellularLocation>
</comment>
<dbReference type="InterPro" id="IPR011257">
    <property type="entry name" value="DNA_glycosylase"/>
</dbReference>